<dbReference type="Gene3D" id="3.30.1370.10">
    <property type="entry name" value="K Homology domain, type 1"/>
    <property type="match status" value="1"/>
</dbReference>
<dbReference type="InterPro" id="IPR012340">
    <property type="entry name" value="NA-bd_OB-fold"/>
</dbReference>
<dbReference type="GO" id="GO:0000287">
    <property type="term" value="F:magnesium ion binding"/>
    <property type="evidence" value="ECO:0007669"/>
    <property type="project" value="UniProtKB-UniRule"/>
</dbReference>
<gene>
    <name evidence="8" type="primary">pnp</name>
    <name evidence="11" type="ORF">AVDCRST_MAG49-954</name>
</gene>
<evidence type="ECO:0000256" key="2">
    <source>
        <dbReference type="ARBA" id="ARBA00022490"/>
    </source>
</evidence>
<dbReference type="SUPFAM" id="SSF54211">
    <property type="entry name" value="Ribosomal protein S5 domain 2-like"/>
    <property type="match status" value="2"/>
</dbReference>
<dbReference type="PIRSF" id="PIRSF005499">
    <property type="entry name" value="PNPase"/>
    <property type="match status" value="1"/>
</dbReference>
<dbReference type="GO" id="GO:0005829">
    <property type="term" value="C:cytosol"/>
    <property type="evidence" value="ECO:0007669"/>
    <property type="project" value="TreeGrafter"/>
</dbReference>
<comment type="cofactor">
    <cofactor evidence="8">
        <name>Mg(2+)</name>
        <dbReference type="ChEBI" id="CHEBI:18420"/>
    </cofactor>
</comment>
<dbReference type="Pfam" id="PF03726">
    <property type="entry name" value="PNPase"/>
    <property type="match status" value="1"/>
</dbReference>
<comment type="catalytic activity">
    <reaction evidence="8">
        <text>RNA(n+1) + phosphate = RNA(n) + a ribonucleoside 5'-diphosphate</text>
        <dbReference type="Rhea" id="RHEA:22096"/>
        <dbReference type="Rhea" id="RHEA-COMP:14527"/>
        <dbReference type="Rhea" id="RHEA-COMP:17342"/>
        <dbReference type="ChEBI" id="CHEBI:43474"/>
        <dbReference type="ChEBI" id="CHEBI:57930"/>
        <dbReference type="ChEBI" id="CHEBI:140395"/>
        <dbReference type="EC" id="2.7.7.8"/>
    </reaction>
</comment>
<evidence type="ECO:0000256" key="6">
    <source>
        <dbReference type="ARBA" id="ARBA00022842"/>
    </source>
</evidence>
<dbReference type="GO" id="GO:0000175">
    <property type="term" value="F:3'-5'-RNA exonuclease activity"/>
    <property type="evidence" value="ECO:0007669"/>
    <property type="project" value="TreeGrafter"/>
</dbReference>
<dbReference type="Pfam" id="PF00575">
    <property type="entry name" value="S1"/>
    <property type="match status" value="1"/>
</dbReference>
<comment type="similarity">
    <text evidence="1 8">Belongs to the polyribonucleotide nucleotidyltransferase family.</text>
</comment>
<dbReference type="InterPro" id="IPR001247">
    <property type="entry name" value="ExoRNase_PH_dom1"/>
</dbReference>
<comment type="function">
    <text evidence="8">Involved in mRNA degradation. Catalyzes the phosphorolysis of single-stranded polyribonucleotides processively in the 3'- to 5'-direction.</text>
</comment>
<evidence type="ECO:0000256" key="5">
    <source>
        <dbReference type="ARBA" id="ARBA00022723"/>
    </source>
</evidence>
<dbReference type="InterPro" id="IPR015847">
    <property type="entry name" value="ExoRNase_PH_dom2"/>
</dbReference>
<dbReference type="Pfam" id="PF00013">
    <property type="entry name" value="KH_1"/>
    <property type="match status" value="1"/>
</dbReference>
<evidence type="ECO:0000256" key="1">
    <source>
        <dbReference type="ARBA" id="ARBA00007404"/>
    </source>
</evidence>
<dbReference type="GO" id="GO:0006402">
    <property type="term" value="P:mRNA catabolic process"/>
    <property type="evidence" value="ECO:0007669"/>
    <property type="project" value="UniProtKB-UniRule"/>
</dbReference>
<comment type="subcellular location">
    <subcellularLocation>
        <location evidence="8">Cytoplasm</location>
    </subcellularLocation>
</comment>
<dbReference type="InterPro" id="IPR015848">
    <property type="entry name" value="PNPase_PH_RNA-bd_bac/org-type"/>
</dbReference>
<dbReference type="SMART" id="SM00316">
    <property type="entry name" value="S1"/>
    <property type="match status" value="1"/>
</dbReference>
<evidence type="ECO:0000256" key="8">
    <source>
        <dbReference type="HAMAP-Rule" id="MF_01595"/>
    </source>
</evidence>
<dbReference type="PANTHER" id="PTHR11252:SF0">
    <property type="entry name" value="POLYRIBONUCLEOTIDE NUCLEOTIDYLTRANSFERASE 1, MITOCHONDRIAL"/>
    <property type="match status" value="1"/>
</dbReference>
<dbReference type="SUPFAM" id="SSF55666">
    <property type="entry name" value="Ribonuclease PH domain 2-like"/>
    <property type="match status" value="2"/>
</dbReference>
<dbReference type="InterPro" id="IPR036345">
    <property type="entry name" value="ExoRNase_PH_dom2_sf"/>
</dbReference>
<evidence type="ECO:0000256" key="4">
    <source>
        <dbReference type="ARBA" id="ARBA00022695"/>
    </source>
</evidence>
<keyword evidence="2 8" id="KW-0963">Cytoplasm</keyword>
<keyword evidence="3 8" id="KW-0808">Transferase</keyword>
<dbReference type="InterPro" id="IPR003029">
    <property type="entry name" value="S1_domain"/>
</dbReference>
<dbReference type="SUPFAM" id="SSF46915">
    <property type="entry name" value="Polynucleotide phosphorylase/guanosine pentaphosphate synthase (PNPase/GPSI), domain 3"/>
    <property type="match status" value="1"/>
</dbReference>
<keyword evidence="6 8" id="KW-0460">Magnesium</keyword>
<feature type="region of interest" description="Disordered" evidence="9">
    <location>
        <begin position="702"/>
        <end position="800"/>
    </location>
</feature>
<protein>
    <recommendedName>
        <fullName evidence="8">Polyribonucleotide nucleotidyltransferase</fullName>
        <ecNumber evidence="8">2.7.7.8</ecNumber>
    </recommendedName>
    <alternativeName>
        <fullName evidence="8">Polynucleotide phosphorylase</fullName>
        <shortName evidence="8">PNPase</shortName>
    </alternativeName>
</protein>
<dbReference type="FunFam" id="3.30.230.70:FF:000001">
    <property type="entry name" value="Polyribonucleotide nucleotidyltransferase"/>
    <property type="match status" value="1"/>
</dbReference>
<dbReference type="Pfam" id="PF03725">
    <property type="entry name" value="RNase_PH_C"/>
    <property type="match status" value="2"/>
</dbReference>
<accession>A0A6J4U8Q9</accession>
<dbReference type="PANTHER" id="PTHR11252">
    <property type="entry name" value="POLYRIBONUCLEOTIDE NUCLEOTIDYLTRANSFERASE"/>
    <property type="match status" value="1"/>
</dbReference>
<dbReference type="Gene3D" id="3.30.230.70">
    <property type="entry name" value="GHMP Kinase, N-terminal domain"/>
    <property type="match status" value="2"/>
</dbReference>
<name>A0A6J4U8Q9_9BACT</name>
<proteinExistence type="inferred from homology"/>
<dbReference type="FunFam" id="3.30.1370.10:FF:000001">
    <property type="entry name" value="Polyribonucleotide nucleotidyltransferase"/>
    <property type="match status" value="1"/>
</dbReference>
<dbReference type="InterPro" id="IPR004087">
    <property type="entry name" value="KH_dom"/>
</dbReference>
<dbReference type="InterPro" id="IPR004088">
    <property type="entry name" value="KH_dom_type_1"/>
</dbReference>
<organism evidence="11">
    <name type="scientific">uncultured Thermomicrobiales bacterium</name>
    <dbReference type="NCBI Taxonomy" id="1645740"/>
    <lineage>
        <taxon>Bacteria</taxon>
        <taxon>Pseudomonadati</taxon>
        <taxon>Thermomicrobiota</taxon>
        <taxon>Thermomicrobia</taxon>
        <taxon>Thermomicrobiales</taxon>
        <taxon>environmental samples</taxon>
    </lineage>
</organism>
<evidence type="ECO:0000313" key="11">
    <source>
        <dbReference type="EMBL" id="CAA9541955.1"/>
    </source>
</evidence>
<feature type="binding site" evidence="8">
    <location>
        <position position="496"/>
    </location>
    <ligand>
        <name>Mg(2+)</name>
        <dbReference type="ChEBI" id="CHEBI:18420"/>
    </ligand>
</feature>
<dbReference type="CDD" id="cd02393">
    <property type="entry name" value="KH-I_PNPase"/>
    <property type="match status" value="1"/>
</dbReference>
<dbReference type="InterPro" id="IPR036612">
    <property type="entry name" value="KH_dom_type_1_sf"/>
</dbReference>
<dbReference type="Pfam" id="PF01138">
    <property type="entry name" value="RNase_PH"/>
    <property type="match status" value="2"/>
</dbReference>
<dbReference type="GO" id="GO:0003723">
    <property type="term" value="F:RNA binding"/>
    <property type="evidence" value="ECO:0007669"/>
    <property type="project" value="UniProtKB-UniRule"/>
</dbReference>
<evidence type="ECO:0000256" key="3">
    <source>
        <dbReference type="ARBA" id="ARBA00022679"/>
    </source>
</evidence>
<dbReference type="NCBIfam" id="TIGR03591">
    <property type="entry name" value="polynuc_phos"/>
    <property type="match status" value="1"/>
</dbReference>
<reference evidence="11" key="1">
    <citation type="submission" date="2020-02" db="EMBL/GenBank/DDBJ databases">
        <authorList>
            <person name="Meier V. D."/>
        </authorList>
    </citation>
    <scope>NUCLEOTIDE SEQUENCE</scope>
    <source>
        <strain evidence="11">AVDCRST_MAG49</strain>
    </source>
</reference>
<feature type="binding site" evidence="8">
    <location>
        <position position="502"/>
    </location>
    <ligand>
        <name>Mg(2+)</name>
        <dbReference type="ChEBI" id="CHEBI:18420"/>
    </ligand>
</feature>
<dbReference type="GO" id="GO:0006396">
    <property type="term" value="P:RNA processing"/>
    <property type="evidence" value="ECO:0007669"/>
    <property type="project" value="InterPro"/>
</dbReference>
<dbReference type="PROSITE" id="PS50126">
    <property type="entry name" value="S1"/>
    <property type="match status" value="1"/>
</dbReference>
<dbReference type="SMART" id="SM00322">
    <property type="entry name" value="KH"/>
    <property type="match status" value="1"/>
</dbReference>
<dbReference type="Gene3D" id="2.40.50.140">
    <property type="entry name" value="Nucleic acid-binding proteins"/>
    <property type="match status" value="1"/>
</dbReference>
<dbReference type="EC" id="2.7.7.8" evidence="8"/>
<dbReference type="InterPro" id="IPR020568">
    <property type="entry name" value="Ribosomal_Su5_D2-typ_SF"/>
</dbReference>
<feature type="domain" description="S1 motif" evidence="10">
    <location>
        <begin position="634"/>
        <end position="705"/>
    </location>
</feature>
<evidence type="ECO:0000256" key="9">
    <source>
        <dbReference type="SAM" id="MobiDB-lite"/>
    </source>
</evidence>
<keyword evidence="7 8" id="KW-0694">RNA-binding</keyword>
<dbReference type="AlphaFoldDB" id="A0A6J4U8Q9"/>
<dbReference type="InterPro" id="IPR012162">
    <property type="entry name" value="PNPase"/>
</dbReference>
<sequence length="800" mass="85387">MAVDHATRIHSVELEIGGRTMTLETGRVAEQAHGAVMVRFGDTMVLGAVVGERQPNESVDFFPLTVDYEERMYAAGKIPGGFIKREGRPTEAAILAARLTDRPLRPLFPKGYRSEVQIINTVMSADQENDPDILSIVAASAALTISPIPFDGPVGAVRVGLVGGEVVVNPTVADLAESELDAVVAGTERAIMMVEGEANQVPEETLLAAFAAAHEEIKRIVAAQRELQALAGKEKWPFTPPQRDEALAAAVREVAGDQLRQAVRNPDKVVRLEGTSELKRSVFDHFSARDGEEATYAPKDVSAAFEALLKEEVRSGILSEGIRPDGRRPDEVRPIWCEVGYLPRTHGSAIFTRGQTQVITSVTLGSMAEEQRLDSISPVDRKRYIHHYNFPPFSVGEVRRLRGASRRDIGHGALAERALLAVIPPEDVFPYTLRLVSEVVSSNGSTSMGSVSGSTLALMDAGVPITAPVAGVAMGLVTGGEDGSFTVLTDIQGMEDALGDMDFKVAGTAEGVTAIQMDIKVQGITTEVMRQALEQAHAGRQHILGKMLETIAAPRGELSRFAPLVRLLKINPEKIGALIGPGGKMIRSIQEETSTKIDVQDDGSVAVSSADAEGVERAVARIQALTQEFKIDRGDRFTGRVVTIMPFGAFVELVPGKDGLVHISELSEDPSIRVNRVEDVVNVGDTLEVMVTDVAPNGKVSLSRRAAITGELPEPKGERPSGPRRDGPGGGGFGGPRREGLGPMDRPMAPRDGAPAGMRSDGPGGNAPRPAPRPMAPQDDAPLSGRPADSRRRPTFGGDS</sequence>
<dbReference type="SUPFAM" id="SSF50249">
    <property type="entry name" value="Nucleic acid-binding proteins"/>
    <property type="match status" value="1"/>
</dbReference>
<dbReference type="NCBIfam" id="NF008805">
    <property type="entry name" value="PRK11824.1"/>
    <property type="match status" value="1"/>
</dbReference>
<dbReference type="CDD" id="cd11364">
    <property type="entry name" value="RNase_PH_PNPase_2"/>
    <property type="match status" value="1"/>
</dbReference>
<dbReference type="InterPro" id="IPR036456">
    <property type="entry name" value="PNPase_PH_RNA-bd_sf"/>
</dbReference>
<dbReference type="PROSITE" id="PS50084">
    <property type="entry name" value="KH_TYPE_1"/>
    <property type="match status" value="1"/>
</dbReference>
<dbReference type="CDD" id="cd04472">
    <property type="entry name" value="S1_PNPase"/>
    <property type="match status" value="1"/>
</dbReference>
<dbReference type="GO" id="GO:0004654">
    <property type="term" value="F:polyribonucleotide nucleotidyltransferase activity"/>
    <property type="evidence" value="ECO:0007669"/>
    <property type="project" value="UniProtKB-UniRule"/>
</dbReference>
<keyword evidence="5 8" id="KW-0479">Metal-binding</keyword>
<feature type="compositionally biased region" description="Basic and acidic residues" evidence="9">
    <location>
        <begin position="713"/>
        <end position="727"/>
    </location>
</feature>
<evidence type="ECO:0000259" key="10">
    <source>
        <dbReference type="PROSITE" id="PS50126"/>
    </source>
</evidence>
<dbReference type="InterPro" id="IPR027408">
    <property type="entry name" value="PNPase/RNase_PH_dom_sf"/>
</dbReference>
<dbReference type="SUPFAM" id="SSF54791">
    <property type="entry name" value="Eukaryotic type KH-domain (KH-domain type I)"/>
    <property type="match status" value="1"/>
</dbReference>
<dbReference type="FunFam" id="3.30.230.70:FF:000002">
    <property type="entry name" value="Polyribonucleotide nucleotidyltransferase"/>
    <property type="match status" value="1"/>
</dbReference>
<dbReference type="CDD" id="cd11363">
    <property type="entry name" value="RNase_PH_PNPase_1"/>
    <property type="match status" value="1"/>
</dbReference>
<keyword evidence="4 8" id="KW-0548">Nucleotidyltransferase</keyword>
<dbReference type="HAMAP" id="MF_01595">
    <property type="entry name" value="PNPase"/>
    <property type="match status" value="1"/>
</dbReference>
<dbReference type="EMBL" id="CADCWG010000058">
    <property type="protein sequence ID" value="CAA9541955.1"/>
    <property type="molecule type" value="Genomic_DNA"/>
</dbReference>
<evidence type="ECO:0000256" key="7">
    <source>
        <dbReference type="ARBA" id="ARBA00022884"/>
    </source>
</evidence>